<dbReference type="InterPro" id="IPR013766">
    <property type="entry name" value="Thioredoxin_domain"/>
</dbReference>
<dbReference type="Gene3D" id="3.40.30.10">
    <property type="entry name" value="Glutaredoxin"/>
    <property type="match status" value="1"/>
</dbReference>
<keyword evidence="3" id="KW-1185">Reference proteome</keyword>
<name>A0A8J7MEC1_9BACT</name>
<gene>
    <name evidence="2" type="ORF">JIN82_03730</name>
</gene>
<dbReference type="CDD" id="cd02947">
    <property type="entry name" value="TRX_family"/>
    <property type="match status" value="1"/>
</dbReference>
<dbReference type="Pfam" id="PF00085">
    <property type="entry name" value="Thioredoxin"/>
    <property type="match status" value="1"/>
</dbReference>
<dbReference type="GO" id="GO:0005829">
    <property type="term" value="C:cytosol"/>
    <property type="evidence" value="ECO:0007669"/>
    <property type="project" value="TreeGrafter"/>
</dbReference>
<accession>A0A8J7MEC1</accession>
<dbReference type="PROSITE" id="PS51352">
    <property type="entry name" value="THIOREDOXIN_2"/>
    <property type="match status" value="1"/>
</dbReference>
<dbReference type="InterPro" id="IPR036249">
    <property type="entry name" value="Thioredoxin-like_sf"/>
</dbReference>
<dbReference type="Proteomes" id="UP000624703">
    <property type="component" value="Unassembled WGS sequence"/>
</dbReference>
<comment type="caution">
    <text evidence="2">The sequence shown here is derived from an EMBL/GenBank/DDBJ whole genome shotgun (WGS) entry which is preliminary data.</text>
</comment>
<evidence type="ECO:0000313" key="3">
    <source>
        <dbReference type="Proteomes" id="UP000624703"/>
    </source>
</evidence>
<protein>
    <submittedName>
        <fullName evidence="2">Thioredoxin family protein</fullName>
    </submittedName>
</protein>
<dbReference type="AlphaFoldDB" id="A0A8J7MEC1"/>
<dbReference type="EMBL" id="JAENIM010000021">
    <property type="protein sequence ID" value="MBK1790264.1"/>
    <property type="molecule type" value="Genomic_DNA"/>
</dbReference>
<reference evidence="2" key="1">
    <citation type="submission" date="2021-01" db="EMBL/GenBank/DDBJ databases">
        <title>Modified the classification status of verrucomicrobia.</title>
        <authorList>
            <person name="Feng X."/>
        </authorList>
    </citation>
    <scope>NUCLEOTIDE SEQUENCE</scope>
    <source>
        <strain evidence="2">_KCTC 22039</strain>
    </source>
</reference>
<dbReference type="SUPFAM" id="SSF52833">
    <property type="entry name" value="Thioredoxin-like"/>
    <property type="match status" value="1"/>
</dbReference>
<dbReference type="PANTHER" id="PTHR45663">
    <property type="entry name" value="GEO12009P1"/>
    <property type="match status" value="1"/>
</dbReference>
<feature type="domain" description="Thioredoxin" evidence="1">
    <location>
        <begin position="45"/>
        <end position="154"/>
    </location>
</feature>
<organism evidence="2 3">
    <name type="scientific">Persicirhabdus sediminis</name>
    <dbReference type="NCBI Taxonomy" id="454144"/>
    <lineage>
        <taxon>Bacteria</taxon>
        <taxon>Pseudomonadati</taxon>
        <taxon>Verrucomicrobiota</taxon>
        <taxon>Verrucomicrobiia</taxon>
        <taxon>Verrucomicrobiales</taxon>
        <taxon>Verrucomicrobiaceae</taxon>
        <taxon>Persicirhabdus</taxon>
    </lineage>
</organism>
<evidence type="ECO:0000313" key="2">
    <source>
        <dbReference type="EMBL" id="MBK1790264.1"/>
    </source>
</evidence>
<dbReference type="RefSeq" id="WP_200310301.1">
    <property type="nucleotide sequence ID" value="NZ_JAENIM010000021.1"/>
</dbReference>
<dbReference type="GO" id="GO:0045454">
    <property type="term" value="P:cell redox homeostasis"/>
    <property type="evidence" value="ECO:0007669"/>
    <property type="project" value="TreeGrafter"/>
</dbReference>
<proteinExistence type="predicted"/>
<dbReference type="GO" id="GO:0015035">
    <property type="term" value="F:protein-disulfide reductase activity"/>
    <property type="evidence" value="ECO:0007669"/>
    <property type="project" value="TreeGrafter"/>
</dbReference>
<evidence type="ECO:0000259" key="1">
    <source>
        <dbReference type="PROSITE" id="PS51352"/>
    </source>
</evidence>
<dbReference type="PANTHER" id="PTHR45663:SF11">
    <property type="entry name" value="GEO12009P1"/>
    <property type="match status" value="1"/>
</dbReference>
<sequence>MKNKIITVVLLLMAVVAVVAVKNSKRRQAEDAAAGCQSGMCSLANPEGKMSPEGAAQAIPAAANALPRLLDLGAGKCIPCKMMAPILDEMKQTFAGSLNVEFIDVWENPDAAKPYNIRIIPTQIFFDADGNELFRHEGFFAREDMLTKWQELGFEFPETARK</sequence>